<dbReference type="eggNOG" id="arCOG04760">
    <property type="taxonomic scope" value="Archaea"/>
</dbReference>
<dbReference type="Proteomes" id="UP000002071">
    <property type="component" value="Chromosome"/>
</dbReference>
<dbReference type="STRING" id="519442.Huta_2686"/>
<evidence type="ECO:0000313" key="2">
    <source>
        <dbReference type="Proteomes" id="UP000002071"/>
    </source>
</evidence>
<evidence type="ECO:0000313" key="1">
    <source>
        <dbReference type="EMBL" id="ACV12847.1"/>
    </source>
</evidence>
<organism evidence="1 2">
    <name type="scientific">Halorhabdus utahensis (strain DSM 12940 / JCM 11049 / AX-2)</name>
    <dbReference type="NCBI Taxonomy" id="519442"/>
    <lineage>
        <taxon>Archaea</taxon>
        <taxon>Methanobacteriati</taxon>
        <taxon>Methanobacteriota</taxon>
        <taxon>Stenosarchaea group</taxon>
        <taxon>Halobacteria</taxon>
        <taxon>Halobacteriales</taxon>
        <taxon>Haloarculaceae</taxon>
        <taxon>Halorhabdus</taxon>
    </lineage>
</organism>
<sequence length="154" mass="16945">MSEKTGTFVVTHVDGESAVLTDVTDSHVHTLSAHPDFQTDDVIEATIRAEPPMEVTWEVAAIHDRRTVPIERSPETPTKQARDIATDQAVGEVTRRERAGEGEVHVLTVPAEQTEQAVADVIDDDETVRRAARLGVDRVEIRADDGVLSVRYLP</sequence>
<dbReference type="HOGENOM" id="CLU_1665441_0_0_2"/>
<dbReference type="EMBL" id="CP001687">
    <property type="protein sequence ID" value="ACV12847.1"/>
    <property type="molecule type" value="Genomic_DNA"/>
</dbReference>
<gene>
    <name evidence="1" type="ordered locus">Huta_2686</name>
</gene>
<protein>
    <submittedName>
        <fullName evidence="1">Uncharacterized protein</fullName>
    </submittedName>
</protein>
<dbReference type="InterPro" id="IPR043850">
    <property type="entry name" value="DUF5812"/>
</dbReference>
<dbReference type="AlphaFoldDB" id="C7NQC1"/>
<dbReference type="Pfam" id="PF19129">
    <property type="entry name" value="DUF5812"/>
    <property type="match status" value="1"/>
</dbReference>
<keyword evidence="2" id="KW-1185">Reference proteome</keyword>
<reference evidence="1 2" key="1">
    <citation type="journal article" date="2009" name="Stand. Genomic Sci.">
        <title>Complete genome sequence of Halorhabdus utahensis type strain (AX-2).</title>
        <authorList>
            <person name="Anderson I."/>
            <person name="Tindall B.J."/>
            <person name="Pomrenke H."/>
            <person name="Goker M."/>
            <person name="Lapidus A."/>
            <person name="Nolan M."/>
            <person name="Copeland A."/>
            <person name="Glavina Del Rio T."/>
            <person name="Chen F."/>
            <person name="Tice H."/>
            <person name="Cheng J.F."/>
            <person name="Lucas S."/>
            <person name="Chertkov O."/>
            <person name="Bruce D."/>
            <person name="Brettin T."/>
            <person name="Detter J.C."/>
            <person name="Han C."/>
            <person name="Goodwin L."/>
            <person name="Land M."/>
            <person name="Hauser L."/>
            <person name="Chang Y.J."/>
            <person name="Jeffries C.D."/>
            <person name="Pitluck S."/>
            <person name="Pati A."/>
            <person name="Mavromatis K."/>
            <person name="Ivanova N."/>
            <person name="Ovchinnikova G."/>
            <person name="Chen A."/>
            <person name="Palaniappan K."/>
            <person name="Chain P."/>
            <person name="Rohde M."/>
            <person name="Bristow J."/>
            <person name="Eisen J.A."/>
            <person name="Markowitz V."/>
            <person name="Hugenholtz P."/>
            <person name="Kyrpides N.C."/>
            <person name="Klenk H.P."/>
        </authorList>
    </citation>
    <scope>NUCLEOTIDE SEQUENCE [LARGE SCALE GENOMIC DNA]</scope>
    <source>
        <strain evidence="2">DSM 12940 / JCM 11049 / AX-2</strain>
    </source>
</reference>
<dbReference type="OrthoDB" id="203616at2157"/>
<proteinExistence type="predicted"/>
<name>C7NQC1_HALUD</name>
<dbReference type="RefSeq" id="WP_015790409.1">
    <property type="nucleotide sequence ID" value="NC_013158.1"/>
</dbReference>
<accession>C7NQC1</accession>
<dbReference type="KEGG" id="hut:Huta_2686"/>
<dbReference type="GeneID" id="8384991"/>